<organism evidence="1 2">
    <name type="scientific">Peptacetobacter hiranonis (strain DSM 13275 / JCM 10541 / KCTC 15199 / TO-931)</name>
    <name type="common">Clostridium hiranonis</name>
    <dbReference type="NCBI Taxonomy" id="500633"/>
    <lineage>
        <taxon>Bacteria</taxon>
        <taxon>Bacillati</taxon>
        <taxon>Bacillota</taxon>
        <taxon>Clostridia</taxon>
        <taxon>Peptostreptococcales</taxon>
        <taxon>Peptostreptococcaceae</taxon>
        <taxon>Peptacetobacter</taxon>
    </lineage>
</organism>
<dbReference type="STRING" id="500633.CLOHIR_00089"/>
<proteinExistence type="predicted"/>
<dbReference type="Proteomes" id="UP000003178">
    <property type="component" value="Unassembled WGS sequence"/>
</dbReference>
<sequence>MDIFEVEFFEKDDGSFPVEEFILSQDIKMRAKIFRNLELLASHGDMLREPYSKSLGNGIFEIRTRVKSDITRILYFFVLGKRIILTNGFVKKTQKTPQKEINLALSRRNEYFNREVN</sequence>
<reference evidence="1 2" key="1">
    <citation type="submission" date="2008-09" db="EMBL/GenBank/DDBJ databases">
        <authorList>
            <person name="Fulton L."/>
            <person name="Clifton S."/>
            <person name="Fulton B."/>
            <person name="Xu J."/>
            <person name="Minx P."/>
            <person name="Pepin K.H."/>
            <person name="Johnson M."/>
            <person name="Thiruvilangam P."/>
            <person name="Bhonagiri V."/>
            <person name="Nash W.E."/>
            <person name="Mardis E.R."/>
            <person name="Wilson R.K."/>
        </authorList>
    </citation>
    <scope>NUCLEOTIDE SEQUENCE [LARGE SCALE GENOMIC DNA]</scope>
    <source>
        <strain evidence="1 2">DSM 13275</strain>
    </source>
</reference>
<dbReference type="EMBL" id="ABWP01000004">
    <property type="protein sequence ID" value="EEA86237.1"/>
    <property type="molecule type" value="Genomic_DNA"/>
</dbReference>
<dbReference type="Pfam" id="PF05973">
    <property type="entry name" value="Gp49"/>
    <property type="match status" value="1"/>
</dbReference>
<dbReference type="InterPro" id="IPR009241">
    <property type="entry name" value="HigB-like"/>
</dbReference>
<protein>
    <submittedName>
        <fullName evidence="1">Toxin-antitoxin system, toxin component, RelE family</fullName>
    </submittedName>
</protein>
<reference evidence="1 2" key="2">
    <citation type="submission" date="2008-10" db="EMBL/GenBank/DDBJ databases">
        <title>Draft genome sequence of Clostridium hiranonis (DSM 13275).</title>
        <authorList>
            <person name="Sudarsanam P."/>
            <person name="Ley R."/>
            <person name="Guruge J."/>
            <person name="Turnbaugh P.J."/>
            <person name="Mahowald M."/>
            <person name="Liep D."/>
            <person name="Gordon J."/>
        </authorList>
    </citation>
    <scope>NUCLEOTIDE SEQUENCE [LARGE SCALE GENOMIC DNA]</scope>
    <source>
        <strain evidence="1 2">DSM 13275</strain>
    </source>
</reference>
<gene>
    <name evidence="1" type="ORF">CLOHIR_00089</name>
</gene>
<evidence type="ECO:0000313" key="1">
    <source>
        <dbReference type="EMBL" id="EEA86237.1"/>
    </source>
</evidence>
<dbReference type="eggNOG" id="COG4679">
    <property type="taxonomic scope" value="Bacteria"/>
</dbReference>
<dbReference type="RefSeq" id="WP_006439006.1">
    <property type="nucleotide sequence ID" value="NZ_DS995354.1"/>
</dbReference>
<comment type="caution">
    <text evidence="1">The sequence shown here is derived from an EMBL/GenBank/DDBJ whole genome shotgun (WGS) entry which is preliminary data.</text>
</comment>
<evidence type="ECO:0000313" key="2">
    <source>
        <dbReference type="Proteomes" id="UP000003178"/>
    </source>
</evidence>
<dbReference type="HOGENOM" id="CLU_122734_0_1_9"/>
<name>B6FW40_PEPHT</name>
<dbReference type="AlphaFoldDB" id="B6FW40"/>
<accession>B6FW40</accession>
<dbReference type="OrthoDB" id="573082at2"/>
<keyword evidence="2" id="KW-1185">Reference proteome</keyword>